<dbReference type="CDD" id="cd00340">
    <property type="entry name" value="GSH_Peroxidase"/>
    <property type="match status" value="1"/>
</dbReference>
<dbReference type="PRINTS" id="PR01011">
    <property type="entry name" value="GLUTPROXDASE"/>
</dbReference>
<dbReference type="OrthoDB" id="9789406at2"/>
<dbReference type="STRING" id="880071.Fleli_2272"/>
<dbReference type="InterPro" id="IPR036249">
    <property type="entry name" value="Thioredoxin-like_sf"/>
</dbReference>
<organism evidence="7 8">
    <name type="scientific">Bernardetia litoralis (strain ATCC 23117 / DSM 6794 / NBRC 15988 / NCIMB 1366 / Fx l1 / Sio-4)</name>
    <name type="common">Flexibacter litoralis</name>
    <dbReference type="NCBI Taxonomy" id="880071"/>
    <lineage>
        <taxon>Bacteria</taxon>
        <taxon>Pseudomonadati</taxon>
        <taxon>Bacteroidota</taxon>
        <taxon>Cytophagia</taxon>
        <taxon>Cytophagales</taxon>
        <taxon>Bernardetiaceae</taxon>
        <taxon>Bernardetia</taxon>
    </lineage>
</organism>
<feature type="active site" evidence="4">
    <location>
        <position position="76"/>
    </location>
</feature>
<gene>
    <name evidence="7" type="ordered locus">Fleli_2272</name>
</gene>
<reference evidence="8" key="1">
    <citation type="submission" date="2012-06" db="EMBL/GenBank/DDBJ databases">
        <title>The complete genome of Flexibacter litoralis DSM 6794.</title>
        <authorList>
            <person name="Lucas S."/>
            <person name="Copeland A."/>
            <person name="Lapidus A."/>
            <person name="Glavina del Rio T."/>
            <person name="Dalin E."/>
            <person name="Tice H."/>
            <person name="Bruce D."/>
            <person name="Goodwin L."/>
            <person name="Pitluck S."/>
            <person name="Peters L."/>
            <person name="Ovchinnikova G."/>
            <person name="Lu M."/>
            <person name="Kyrpides N."/>
            <person name="Mavromatis K."/>
            <person name="Ivanova N."/>
            <person name="Brettin T."/>
            <person name="Detter J.C."/>
            <person name="Han C."/>
            <person name="Larimer F."/>
            <person name="Land M."/>
            <person name="Hauser L."/>
            <person name="Markowitz V."/>
            <person name="Cheng J.-F."/>
            <person name="Hugenholtz P."/>
            <person name="Woyke T."/>
            <person name="Wu D."/>
            <person name="Spring S."/>
            <person name="Lang E."/>
            <person name="Kopitz M."/>
            <person name="Brambilla E."/>
            <person name="Klenk H.-P."/>
            <person name="Eisen J.A."/>
        </authorList>
    </citation>
    <scope>NUCLEOTIDE SEQUENCE [LARGE SCALE GENOMIC DNA]</scope>
    <source>
        <strain evidence="8">ATCC 23117 / DSM 6794 / NBRC 15988 / NCIMB 1366 / Sio-4</strain>
    </source>
</reference>
<dbReference type="AlphaFoldDB" id="I4AL13"/>
<dbReference type="SUPFAM" id="SSF52833">
    <property type="entry name" value="Thioredoxin-like"/>
    <property type="match status" value="1"/>
</dbReference>
<dbReference type="Pfam" id="PF00255">
    <property type="entry name" value="GSHPx"/>
    <property type="match status" value="1"/>
</dbReference>
<evidence type="ECO:0000256" key="6">
    <source>
        <dbReference type="SAM" id="SignalP"/>
    </source>
</evidence>
<keyword evidence="2 5" id="KW-0575">Peroxidase</keyword>
<feature type="signal peptide" evidence="6">
    <location>
        <begin position="1"/>
        <end position="18"/>
    </location>
</feature>
<sequence precursor="true">MRIILFNLFILSSLILVAAGCSNNPKTSDASDMSTTNPTSVETVYEFKVKDIDGNDVDLSKYKGKKIMIVNVASKCGFTPQYEDLQNVKEKYSDKITILGFPANNFGGQEPGSNQEIKEFCSAKFGVDFEMFSKISVKGSDRDPLYTWLAEKADEEPTWNFCKYIVGEDGKTVDFYNSRMNPMEIVEKL</sequence>
<dbReference type="KEGG" id="fli:Fleli_2272"/>
<name>I4AL13_BERLS</name>
<dbReference type="InterPro" id="IPR029759">
    <property type="entry name" value="GPX_AS"/>
</dbReference>
<evidence type="ECO:0000256" key="5">
    <source>
        <dbReference type="RuleBase" id="RU000499"/>
    </source>
</evidence>
<feature type="chain" id="PRO_5003686263" description="Glutathione peroxidase" evidence="6">
    <location>
        <begin position="19"/>
        <end position="189"/>
    </location>
</feature>
<dbReference type="eggNOG" id="COG0386">
    <property type="taxonomic scope" value="Bacteria"/>
</dbReference>
<evidence type="ECO:0000313" key="7">
    <source>
        <dbReference type="EMBL" id="AFM04648.1"/>
    </source>
</evidence>
<evidence type="ECO:0000256" key="1">
    <source>
        <dbReference type="ARBA" id="ARBA00006926"/>
    </source>
</evidence>
<dbReference type="FunFam" id="3.40.30.10:FF:000010">
    <property type="entry name" value="Glutathione peroxidase"/>
    <property type="match status" value="1"/>
</dbReference>
<dbReference type="PANTHER" id="PTHR11592:SF134">
    <property type="entry name" value="PHOSPHOLIPID HYDROPEROXIDE GLUTATHIONE PEROXIDASE"/>
    <property type="match status" value="1"/>
</dbReference>
<comment type="similarity">
    <text evidence="1 5">Belongs to the glutathione peroxidase family.</text>
</comment>
<dbReference type="PROSITE" id="PS51355">
    <property type="entry name" value="GLUTATHIONE_PEROXID_3"/>
    <property type="match status" value="1"/>
</dbReference>
<dbReference type="HOGENOM" id="CLU_029507_1_1_10"/>
<accession>I4AL13</accession>
<keyword evidence="8" id="KW-1185">Reference proteome</keyword>
<dbReference type="PANTHER" id="PTHR11592">
    <property type="entry name" value="GLUTATHIONE PEROXIDASE"/>
    <property type="match status" value="1"/>
</dbReference>
<dbReference type="Gene3D" id="3.40.30.10">
    <property type="entry name" value="Glutaredoxin"/>
    <property type="match status" value="1"/>
</dbReference>
<dbReference type="PROSITE" id="PS51257">
    <property type="entry name" value="PROKAR_LIPOPROTEIN"/>
    <property type="match status" value="1"/>
</dbReference>
<dbReference type="PIRSF" id="PIRSF000303">
    <property type="entry name" value="Glutathion_perox"/>
    <property type="match status" value="1"/>
</dbReference>
<dbReference type="Proteomes" id="UP000006054">
    <property type="component" value="Chromosome"/>
</dbReference>
<dbReference type="GO" id="GO:0006979">
    <property type="term" value="P:response to oxidative stress"/>
    <property type="evidence" value="ECO:0007669"/>
    <property type="project" value="InterPro"/>
</dbReference>
<dbReference type="GO" id="GO:0004601">
    <property type="term" value="F:peroxidase activity"/>
    <property type="evidence" value="ECO:0007669"/>
    <property type="project" value="UniProtKB-KW"/>
</dbReference>
<dbReference type="RefSeq" id="WP_014798094.1">
    <property type="nucleotide sequence ID" value="NC_018018.1"/>
</dbReference>
<dbReference type="InterPro" id="IPR000889">
    <property type="entry name" value="Glutathione_peroxidase"/>
</dbReference>
<evidence type="ECO:0000313" key="8">
    <source>
        <dbReference type="Proteomes" id="UP000006054"/>
    </source>
</evidence>
<keyword evidence="3 5" id="KW-0560">Oxidoreductase</keyword>
<keyword evidence="6" id="KW-0732">Signal</keyword>
<dbReference type="PROSITE" id="PS00460">
    <property type="entry name" value="GLUTATHIONE_PEROXID_1"/>
    <property type="match status" value="1"/>
</dbReference>
<dbReference type="EMBL" id="CP003345">
    <property type="protein sequence ID" value="AFM04648.1"/>
    <property type="molecule type" value="Genomic_DNA"/>
</dbReference>
<proteinExistence type="inferred from homology"/>
<evidence type="ECO:0000256" key="4">
    <source>
        <dbReference type="PIRSR" id="PIRSR000303-1"/>
    </source>
</evidence>
<evidence type="ECO:0000256" key="2">
    <source>
        <dbReference type="ARBA" id="ARBA00022559"/>
    </source>
</evidence>
<protein>
    <recommendedName>
        <fullName evidence="5">Glutathione peroxidase</fullName>
    </recommendedName>
</protein>
<evidence type="ECO:0000256" key="3">
    <source>
        <dbReference type="ARBA" id="ARBA00023002"/>
    </source>
</evidence>